<keyword evidence="2" id="KW-1185">Reference proteome</keyword>
<sequence>MSNIDDESKINKGIELMLRRDKSASERRGAVMEHRFNLLKRKFQIKFEFTWEDPSN</sequence>
<gene>
    <name evidence="1" type="ORF">Syn1_225</name>
</gene>
<proteinExistence type="predicted"/>
<organism evidence="1 2">
    <name type="scientific">Prochlorococcus phage Syn1</name>
    <dbReference type="NCBI Taxonomy" id="444861"/>
    <lineage>
        <taxon>Viruses</taxon>
        <taxon>Duplodnaviria</taxon>
        <taxon>Heunggongvirae</taxon>
        <taxon>Uroviricota</taxon>
        <taxon>Caudoviricetes</taxon>
        <taxon>Pantevenvirales</taxon>
        <taxon>Kyanoviridae</taxon>
        <taxon>Vellamovirus</taxon>
        <taxon>Vellamovirus syn1</taxon>
    </lineage>
</organism>
<name>E3SPV5_9CAUD</name>
<accession>E3SPV5</accession>
<dbReference type="EMBL" id="GU071105">
    <property type="protein sequence ID" value="ADO99321.1"/>
    <property type="molecule type" value="Genomic_DNA"/>
</dbReference>
<evidence type="ECO:0000313" key="1">
    <source>
        <dbReference type="EMBL" id="ADO99321.1"/>
    </source>
</evidence>
<dbReference type="GeneID" id="10329113"/>
<dbReference type="Proteomes" id="UP000006534">
    <property type="component" value="Segment"/>
</dbReference>
<dbReference type="OrthoDB" id="40082at10239"/>
<dbReference type="RefSeq" id="YP_004324591.1">
    <property type="nucleotide sequence ID" value="NC_015288.1"/>
</dbReference>
<dbReference type="KEGG" id="vg:10329113"/>
<protein>
    <submittedName>
        <fullName evidence="1">Uncharacterized protein</fullName>
    </submittedName>
</protein>
<evidence type="ECO:0000313" key="2">
    <source>
        <dbReference type="Proteomes" id="UP000006534"/>
    </source>
</evidence>
<reference evidence="1 2" key="1">
    <citation type="journal article" date="2010" name="Environ. Microbiol.">
        <title>Genomic analysis of oceanic cyanobacterial myoviruses compared with T4-like myoviruses from diverse hosts and environments.</title>
        <authorList>
            <person name="Sullivan M.B."/>
            <person name="Huang K.H."/>
            <person name="Ignacio-Espinoza J.C."/>
            <person name="Berlin A.M."/>
            <person name="Kelly L."/>
            <person name="Weigele P.R."/>
            <person name="DeFrancesco A.S."/>
            <person name="Kern S.E."/>
            <person name="Thompson L.R."/>
            <person name="Young S."/>
            <person name="Yandava C."/>
            <person name="Fu R."/>
            <person name="Krastins B."/>
            <person name="Chase M."/>
            <person name="Sarracino D."/>
            <person name="Osburne M.S."/>
            <person name="Henn M.R."/>
            <person name="Chisholm S.W."/>
        </authorList>
    </citation>
    <scope>NUCLEOTIDE SEQUENCE [LARGE SCALE GENOMIC DNA]</scope>
    <source>
        <strain evidence="1">Syn1</strain>
    </source>
</reference>